<dbReference type="Pfam" id="PF20178">
    <property type="entry name" value="ToxA_N"/>
    <property type="match status" value="3"/>
</dbReference>
<dbReference type="EMBL" id="JACCAT010000001">
    <property type="protein sequence ID" value="NYH10155.1"/>
    <property type="molecule type" value="Genomic_DNA"/>
</dbReference>
<dbReference type="Proteomes" id="UP000553035">
    <property type="component" value="Unassembled WGS sequence"/>
</dbReference>
<proteinExistence type="predicted"/>
<dbReference type="RefSeq" id="WP_179693881.1">
    <property type="nucleotide sequence ID" value="NZ_JACCAT010000001.1"/>
</dbReference>
<dbReference type="InterPro" id="IPR046673">
    <property type="entry name" value="ToxA_N"/>
</dbReference>
<gene>
    <name evidence="2" type="ORF">GGI52_003198</name>
</gene>
<name>A0A7Y9VXS3_9PSED</name>
<protein>
    <recommendedName>
        <fullName evidence="1">Dermonecrotic toxin N-terminal domain-containing protein</fullName>
    </recommendedName>
</protein>
<organism evidence="2 3">
    <name type="scientific">Pseudomonas moraviensis</name>
    <dbReference type="NCBI Taxonomy" id="321662"/>
    <lineage>
        <taxon>Bacteria</taxon>
        <taxon>Pseudomonadati</taxon>
        <taxon>Pseudomonadota</taxon>
        <taxon>Gammaproteobacteria</taxon>
        <taxon>Pseudomonadales</taxon>
        <taxon>Pseudomonadaceae</taxon>
        <taxon>Pseudomonas</taxon>
    </lineage>
</organism>
<reference evidence="2 3" key="1">
    <citation type="submission" date="2020-07" db="EMBL/GenBank/DDBJ databases">
        <title>Exploring microbial biodiversity for novel pathways involved in the catabolism of aromatic compounds derived from lignin.</title>
        <authorList>
            <person name="Elkins J."/>
        </authorList>
    </citation>
    <scope>NUCLEOTIDE SEQUENCE [LARGE SCALE GENOMIC DNA]</scope>
    <source>
        <strain evidence="2 3">VanB</strain>
    </source>
</reference>
<evidence type="ECO:0000313" key="3">
    <source>
        <dbReference type="Proteomes" id="UP000553035"/>
    </source>
</evidence>
<feature type="domain" description="Dermonecrotic toxin N-terminal" evidence="1">
    <location>
        <begin position="445"/>
        <end position="573"/>
    </location>
</feature>
<sequence>MTEPLLFDLPPPVANPLADLLGISTLSKSVDESLLHVATMNRRNSSEGLRQLCAGVPSVRDTLSRLLHRQLDLDGQQAGLQFHPVSGRGQRFVSLTEACAFVFQQPWIEEWLDRQCRVTGVSPSHALHSLTPSQLLERLKGLDPVKALEERWNEYWNARAPGTPVSRHERARQLYGEHIEAVAQMALARRQLTVQQLQPLWSLSGPSDKQQGTGETLKIELPNLLLDNGVRARLPAAWVISYADSGAQLLYLPNRPDAMHAFARRDDLRAWLASQPLMPTGLVSEKVHVEFGGAGHSLTSVFDEWLWQQQMAQAAALRSGSNARRTLAEHGALALGVADQVGRQLGMAVFSTAPGLDTDHGSALLEDEMPPRLFDSLSADLPWSWRQAAVNRQREALEAWLAETGHPADSIKDLHSALEGAEQAANTAAQGLMDQDTAAFDRHFTTLHQAHKTGLYAEAELQRELGQLDDEDIALLKALLDAPDTPGADRVAASLMLQMSETTGDLTQALNGPFVMTHPQTLMDPDSAHSLLLYWPGYGAGLLLYWPGYGAGLQRFANRRALAREVFRMAESDNAVGLQLETITGDPLRYSLDKLTNDFKQRAASIRRSHRGATLAEQLETLRQRSLADWQVPVNPARALVIAQLQEQEHSATLVTRLPDWLNRLPPAERSNLKALIEAFIVAMRRSHGLMTVNLIPRDDFTRQHLHARLRKDFALKGDFTIALTLPDSVTQQTRYSAGPGTTQRTTVMVPSTARSKMSLEELAQLNIDPQHRVQDDTLSQRLIFMRLDVNATSSQDHITLLNGINLTYLRKTLPDLDLPKAYEKLIVDTFRGAPDEGAFIRDHRRECLLAPWRLMLRLQGRRARLQNELDDDDLQIFDTAIDADSGRAWSSQGKRIALLPAYLSAGGKDTEGEGPSTLSGVIFIEEQISGVTLLYLPDSPDERFLRRYASLEQARRALFNLCRQDTMIRYLARRALQGDVRAHEHRLHRAVEHDFTGMIGIGERWPTTTSLAAHMLDAHMGRLIEAHRGSSRSNAALYGERYALQGPRAFNYIKMAIGFLPFVGTAVALYDAWTAANQAVAAFLRGQVGDGVAQLGSVLLSLIDAAMDLVPGSSTSTSLAPAARALTHTRQLTALANSVAALHVASRRQAAHVIARFSGYEYQRPLSLSGLQPATHGIYRNIYRHADGDFIVRQGRVFLVEWSKDSRNWRLAGTASKTYKQPIALDEAGHWDTWFGVYGTAFEGGGLGGGSALGHLADTLEPIWPEAIRARLPLWWTDRALRLHVQLTDTADDLFAQLRVQVTRHDAAIAGFINDTSNARFRELADLCCISDIALARRRFQALTELQPLTHGNKRRETIRFLSDTARVIADRFRHRIYYVSDRATRLQNRIDVLARALDELPPDAISQRLANLETTRQLRVEFVRELEHTEVLMGELNQWYGRITTLSQRPEIRLKADVDSFNRRLTDSNLQFLKTSHRMEIVKHYARAEELSWIYLQQQAYAPRTAVNRALYVQYSLPQAEVTRLQRNQILGECLETYTTFRQKMKAWTTRHPEYFHQEIVEPLLAGIEAFAEKARNAIDLPTVARPTGKSTKKVFVTEDNRMLVGVEQWEPRTRKRQFVLSEEGKNGEVWEQAVSGKFRLRNAAPPQPAPKDLTRLVADARKRLEAQGAYLAKVRAYAEQNTLPVDLEHMMVVEADDLLRRARDIKALASRDPVIRLLQDRAAELKTIGRQLRTRQALRSRHLTDGLLLDLLDQQAVDTRKHAAVKLLGKRPDGRDDYLQEYEVWNLTQNPPSLLWYAHFHYSKTAPRFGDFEKAHLKLPEHRFLTHADNPDLPYADIGKRSAVLPYFEGL</sequence>
<feature type="domain" description="Dermonecrotic toxin N-terminal" evidence="1">
    <location>
        <begin position="88"/>
        <end position="275"/>
    </location>
</feature>
<evidence type="ECO:0000313" key="2">
    <source>
        <dbReference type="EMBL" id="NYH10155.1"/>
    </source>
</evidence>
<feature type="domain" description="Dermonecrotic toxin N-terminal" evidence="1">
    <location>
        <begin position="699"/>
        <end position="975"/>
    </location>
</feature>
<evidence type="ECO:0000259" key="1">
    <source>
        <dbReference type="Pfam" id="PF20178"/>
    </source>
</evidence>
<comment type="caution">
    <text evidence="2">The sequence shown here is derived from an EMBL/GenBank/DDBJ whole genome shotgun (WGS) entry which is preliminary data.</text>
</comment>
<accession>A0A7Y9VXS3</accession>